<protein>
    <submittedName>
        <fullName evidence="2">Uncharacterized protein</fullName>
    </submittedName>
</protein>
<evidence type="ECO:0000313" key="2">
    <source>
        <dbReference type="EMBL" id="CAK7218510.1"/>
    </source>
</evidence>
<evidence type="ECO:0000313" key="3">
    <source>
        <dbReference type="Proteomes" id="UP001642482"/>
    </source>
</evidence>
<feature type="compositionally biased region" description="Acidic residues" evidence="1">
    <location>
        <begin position="158"/>
        <end position="170"/>
    </location>
</feature>
<evidence type="ECO:0000256" key="1">
    <source>
        <dbReference type="SAM" id="MobiDB-lite"/>
    </source>
</evidence>
<gene>
    <name evidence="2" type="ORF">SEUCBS140593_003571</name>
</gene>
<dbReference type="Proteomes" id="UP001642482">
    <property type="component" value="Unassembled WGS sequence"/>
</dbReference>
<dbReference type="EMBL" id="CAWUHD010000028">
    <property type="protein sequence ID" value="CAK7218510.1"/>
    <property type="molecule type" value="Genomic_DNA"/>
</dbReference>
<feature type="region of interest" description="Disordered" evidence="1">
    <location>
        <begin position="158"/>
        <end position="189"/>
    </location>
</feature>
<reference evidence="2 3" key="1">
    <citation type="submission" date="2024-01" db="EMBL/GenBank/DDBJ databases">
        <authorList>
            <person name="Allen C."/>
            <person name="Tagirdzhanova G."/>
        </authorList>
    </citation>
    <scope>NUCLEOTIDE SEQUENCE [LARGE SCALE GENOMIC DNA]</scope>
</reference>
<accession>A0ABP0BHA8</accession>
<comment type="caution">
    <text evidence="2">The sequence shown here is derived from an EMBL/GenBank/DDBJ whole genome shotgun (WGS) entry which is preliminary data.</text>
</comment>
<keyword evidence="3" id="KW-1185">Reference proteome</keyword>
<name>A0ABP0BHA8_9PEZI</name>
<proteinExistence type="predicted"/>
<organism evidence="2 3">
    <name type="scientific">Sporothrix eucalyptigena</name>
    <dbReference type="NCBI Taxonomy" id="1812306"/>
    <lineage>
        <taxon>Eukaryota</taxon>
        <taxon>Fungi</taxon>
        <taxon>Dikarya</taxon>
        <taxon>Ascomycota</taxon>
        <taxon>Pezizomycotina</taxon>
        <taxon>Sordariomycetes</taxon>
        <taxon>Sordariomycetidae</taxon>
        <taxon>Ophiostomatales</taxon>
        <taxon>Ophiostomataceae</taxon>
        <taxon>Sporothrix</taxon>
    </lineage>
</organism>
<sequence>MVAGRENCTGGFCEGWTDGTADTGVAARGVIDPLNDVAEGNKEDPVDVGTSNGGNGLTGVVTRGVVERNENEDVATGEEPKAKSCVGAAEEVVELTGVAKRSVVEASDVTDIEENRVDIFCSGVVDSKLNLPGVTGGLEENDGVVARGGLDMVESVDDEMGSGDVDDEPNNGDVFCVGNGDGAESTGVTGRSVDELKRFVDGKETREELFRTG</sequence>
<feature type="region of interest" description="Disordered" evidence="1">
    <location>
        <begin position="36"/>
        <end position="59"/>
    </location>
</feature>